<gene>
    <name evidence="6" type="ORF">DdX_07679</name>
</gene>
<dbReference type="GO" id="GO:0043138">
    <property type="term" value="F:3'-5' DNA helicase activity"/>
    <property type="evidence" value="ECO:0007669"/>
    <property type="project" value="TreeGrafter"/>
</dbReference>
<dbReference type="SUPFAM" id="SSF52540">
    <property type="entry name" value="P-loop containing nucleoside triphosphate hydrolases"/>
    <property type="match status" value="1"/>
</dbReference>
<evidence type="ECO:0000256" key="1">
    <source>
        <dbReference type="ARBA" id="ARBA00022741"/>
    </source>
</evidence>
<comment type="caution">
    <text evidence="6">The sequence shown here is derived from an EMBL/GenBank/DDBJ whole genome shotgun (WGS) entry which is preliminary data.</text>
</comment>
<proteinExistence type="predicted"/>
<dbReference type="EMBL" id="JAKKPZ010000011">
    <property type="protein sequence ID" value="KAI1715370.1"/>
    <property type="molecule type" value="Genomic_DNA"/>
</dbReference>
<dbReference type="Gene3D" id="3.40.50.300">
    <property type="entry name" value="P-loop containing nucleotide triphosphate hydrolases"/>
    <property type="match status" value="2"/>
</dbReference>
<dbReference type="AlphaFoldDB" id="A0AAD4N4F3"/>
<evidence type="ECO:0000313" key="6">
    <source>
        <dbReference type="EMBL" id="KAI1715370.1"/>
    </source>
</evidence>
<dbReference type="GO" id="GO:0005524">
    <property type="term" value="F:ATP binding"/>
    <property type="evidence" value="ECO:0007669"/>
    <property type="project" value="UniProtKB-KW"/>
</dbReference>
<feature type="region of interest" description="Disordered" evidence="5">
    <location>
        <begin position="534"/>
        <end position="563"/>
    </location>
</feature>
<feature type="compositionally biased region" description="Basic residues" evidence="5">
    <location>
        <begin position="545"/>
        <end position="561"/>
    </location>
</feature>
<dbReference type="GO" id="GO:0036297">
    <property type="term" value="P:interstrand cross-link repair"/>
    <property type="evidence" value="ECO:0007669"/>
    <property type="project" value="TreeGrafter"/>
</dbReference>
<evidence type="ECO:0000256" key="3">
    <source>
        <dbReference type="ARBA" id="ARBA00022806"/>
    </source>
</evidence>
<keyword evidence="3" id="KW-0347">Helicase</keyword>
<name>A0AAD4N4F3_9BILA</name>
<evidence type="ECO:0000313" key="7">
    <source>
        <dbReference type="Proteomes" id="UP001201812"/>
    </source>
</evidence>
<dbReference type="Proteomes" id="UP001201812">
    <property type="component" value="Unassembled WGS sequence"/>
</dbReference>
<dbReference type="PANTHER" id="PTHR14025">
    <property type="entry name" value="FANCONI ANEMIA GROUP M FANCM FAMILY MEMBER"/>
    <property type="match status" value="1"/>
</dbReference>
<dbReference type="PANTHER" id="PTHR14025:SF20">
    <property type="entry name" value="FANCONI ANEMIA GROUP M PROTEIN"/>
    <property type="match status" value="1"/>
</dbReference>
<dbReference type="InterPro" id="IPR027417">
    <property type="entry name" value="P-loop_NTPase"/>
</dbReference>
<keyword evidence="1" id="KW-0547">Nucleotide-binding</keyword>
<reference evidence="6" key="1">
    <citation type="submission" date="2022-01" db="EMBL/GenBank/DDBJ databases">
        <title>Genome Sequence Resource for Two Populations of Ditylenchus destructor, the Migratory Endoparasitic Phytonematode.</title>
        <authorList>
            <person name="Zhang H."/>
            <person name="Lin R."/>
            <person name="Xie B."/>
        </authorList>
    </citation>
    <scope>NUCLEOTIDE SEQUENCE</scope>
    <source>
        <strain evidence="6">BazhouSP</strain>
    </source>
</reference>
<protein>
    <submittedName>
        <fullName evidence="6">Fanconi anemia group M protein like protein</fullName>
    </submittedName>
</protein>
<dbReference type="GO" id="GO:0045003">
    <property type="term" value="P:double-strand break repair via synthesis-dependent strand annealing"/>
    <property type="evidence" value="ECO:0007669"/>
    <property type="project" value="TreeGrafter"/>
</dbReference>
<dbReference type="GO" id="GO:0016787">
    <property type="term" value="F:hydrolase activity"/>
    <property type="evidence" value="ECO:0007669"/>
    <property type="project" value="UniProtKB-KW"/>
</dbReference>
<dbReference type="GO" id="GO:0009378">
    <property type="term" value="F:four-way junction helicase activity"/>
    <property type="evidence" value="ECO:0007669"/>
    <property type="project" value="TreeGrafter"/>
</dbReference>
<organism evidence="6 7">
    <name type="scientific">Ditylenchus destructor</name>
    <dbReference type="NCBI Taxonomy" id="166010"/>
    <lineage>
        <taxon>Eukaryota</taxon>
        <taxon>Metazoa</taxon>
        <taxon>Ecdysozoa</taxon>
        <taxon>Nematoda</taxon>
        <taxon>Chromadorea</taxon>
        <taxon>Rhabditida</taxon>
        <taxon>Tylenchina</taxon>
        <taxon>Tylenchomorpha</taxon>
        <taxon>Sphaerularioidea</taxon>
        <taxon>Anguinidae</taxon>
        <taxon>Anguininae</taxon>
        <taxon>Ditylenchus</taxon>
    </lineage>
</organism>
<sequence length="718" mass="81890">MGEPTQTLHYYVPLNAYFQKVHRECVQGMLKLNTLLVAPSPFFRATVASALAFNFYKLFPDCSIFVLNSELNLPMQLASFFDVGFPKHTVKHIMEKRKTGGMNPPGVFFMQAKNFFASFQAGAMSEHNIKLIIMNEANKALGANVLTRIARMVLDQQTDVRILGLAQTLPVKKLAQIQSIISNLCIADILLKNYSITSDIANALYPNDIKQNRIKFEGMDGLFMDHVKSWKEATQEITDDLISAGLFDESDPDGLIFSENWEAFSGSLPYDLEQKFEIANALIGAYKMLVLYGWRAMYLYIQSKIPKIRRLELAINDSPALSEVLTHATKYYSFPAFPVPTAALFEKMKLSHPKMPQLVNLIAQLGLNNSDGYKVAIFCDSCFGARAVAELLNSSNLVNVMENWTELNTLIRDSRFHGTRINDKDWIMKKFRETDANVLVSSSFIDNFTNRDQFDCVISMDHSTCSLRYMRFGSERHCFLAEPLEEIPSDAFCCDWLSNTQLSYNESLVRFERPNNIFANMGKFSTIASEYYPPSLSTSEESTNRRKSNRGSKTGEKKRRITKEAHDEEIEFRLTEKEEKELDEFGISMDWNWDDADLRDMLNYDATTMLAASRRNSLISFNQFYKRLPPLPTSSLENRDFFDVLMSRFKDKNLAAELKANPNGLVFDLEQGIQLGVVSKAQARKRKTVKRSKKMEVDEGNTNSKQVIICHVQPIWPV</sequence>
<dbReference type="GO" id="GO:0000400">
    <property type="term" value="F:four-way junction DNA binding"/>
    <property type="evidence" value="ECO:0007669"/>
    <property type="project" value="TreeGrafter"/>
</dbReference>
<keyword evidence="2" id="KW-0378">Hydrolase</keyword>
<accession>A0AAD4N4F3</accession>
<evidence type="ECO:0000256" key="2">
    <source>
        <dbReference type="ARBA" id="ARBA00022801"/>
    </source>
</evidence>
<keyword evidence="7" id="KW-1185">Reference proteome</keyword>
<evidence type="ECO:0000256" key="4">
    <source>
        <dbReference type="ARBA" id="ARBA00022840"/>
    </source>
</evidence>
<keyword evidence="4" id="KW-0067">ATP-binding</keyword>
<evidence type="ECO:0000256" key="5">
    <source>
        <dbReference type="SAM" id="MobiDB-lite"/>
    </source>
</evidence>